<name>A0A387HH67_9ACTN</name>
<protein>
    <submittedName>
        <fullName evidence="1">Uncharacterized protein</fullName>
    </submittedName>
</protein>
<keyword evidence="2" id="KW-1185">Reference proteome</keyword>
<sequence>MAAAKTTTTAKSAEAKATATEFEFKGATFVIPAPLDLSDDVLDVIEDGGGERAIARAIVGQEQWATYKGLRCTIGEFNDFLDLVSEAAGFGDAGN</sequence>
<accession>A0A387HH67</accession>
<dbReference type="KEGG" id="shun:DWB77_02117"/>
<dbReference type="Proteomes" id="UP000271554">
    <property type="component" value="Chromosome"/>
</dbReference>
<evidence type="ECO:0000313" key="2">
    <source>
        <dbReference type="Proteomes" id="UP000271554"/>
    </source>
</evidence>
<organism evidence="1 2">
    <name type="scientific">Streptomyces hundungensis</name>
    <dbReference type="NCBI Taxonomy" id="1077946"/>
    <lineage>
        <taxon>Bacteria</taxon>
        <taxon>Bacillati</taxon>
        <taxon>Actinomycetota</taxon>
        <taxon>Actinomycetes</taxon>
        <taxon>Kitasatosporales</taxon>
        <taxon>Streptomycetaceae</taxon>
        <taxon>Streptomyces</taxon>
    </lineage>
</organism>
<dbReference type="EMBL" id="CP032698">
    <property type="protein sequence ID" value="AYG79997.1"/>
    <property type="molecule type" value="Genomic_DNA"/>
</dbReference>
<dbReference type="AlphaFoldDB" id="A0A387HH67"/>
<dbReference type="RefSeq" id="WP_120720999.1">
    <property type="nucleotide sequence ID" value="NZ_CP032698.1"/>
</dbReference>
<dbReference type="OrthoDB" id="4758227at2"/>
<reference evidence="1 2" key="1">
    <citation type="submission" date="2018-10" db="EMBL/GenBank/DDBJ databases">
        <title>Relationship between Morphology and Antimicrobial Activity in Streptomyces.</title>
        <authorList>
            <person name="Kang H.J."/>
            <person name="Kim S.B."/>
        </authorList>
    </citation>
    <scope>NUCLEOTIDE SEQUENCE [LARGE SCALE GENOMIC DNA]</scope>
    <source>
        <strain evidence="1 2">BH38</strain>
    </source>
</reference>
<evidence type="ECO:0000313" key="1">
    <source>
        <dbReference type="EMBL" id="AYG79997.1"/>
    </source>
</evidence>
<gene>
    <name evidence="1" type="ORF">DWB77_02117</name>
</gene>
<proteinExistence type="predicted"/>